<dbReference type="EMBL" id="SFCI01003151">
    <property type="protein sequence ID" value="TFY73221.1"/>
    <property type="molecule type" value="Genomic_DNA"/>
</dbReference>
<evidence type="ECO:0000313" key="8">
    <source>
        <dbReference type="Proteomes" id="UP000298061"/>
    </source>
</evidence>
<reference evidence="7 8" key="1">
    <citation type="submission" date="2019-02" db="EMBL/GenBank/DDBJ databases">
        <title>Genome sequencing of the rare red list fungi Hericium alpestre (H. flagellum).</title>
        <authorList>
            <person name="Buettner E."/>
            <person name="Kellner H."/>
        </authorList>
    </citation>
    <scope>NUCLEOTIDE SEQUENCE [LARGE SCALE GENOMIC DNA]</scope>
    <source>
        <strain evidence="7 8">DSM 108284</strain>
    </source>
</reference>
<dbReference type="OrthoDB" id="3359487at2759"/>
<protein>
    <recommendedName>
        <fullName evidence="6">HAT C-terminal dimerisation domain-containing protein</fullName>
    </recommendedName>
</protein>
<dbReference type="AlphaFoldDB" id="A0A4Y9ZHC5"/>
<dbReference type="PANTHER" id="PTHR46481">
    <property type="entry name" value="ZINC FINGER BED DOMAIN-CONTAINING PROTEIN 4"/>
    <property type="match status" value="1"/>
</dbReference>
<keyword evidence="8" id="KW-1185">Reference proteome</keyword>
<dbReference type="InterPro" id="IPR052035">
    <property type="entry name" value="ZnF_BED_domain_contain"/>
</dbReference>
<dbReference type="GO" id="GO:0046983">
    <property type="term" value="F:protein dimerization activity"/>
    <property type="evidence" value="ECO:0007669"/>
    <property type="project" value="InterPro"/>
</dbReference>
<dbReference type="SUPFAM" id="SSF53098">
    <property type="entry name" value="Ribonuclease H-like"/>
    <property type="match status" value="1"/>
</dbReference>
<keyword evidence="4" id="KW-0862">Zinc</keyword>
<dbReference type="GO" id="GO:0008270">
    <property type="term" value="F:zinc ion binding"/>
    <property type="evidence" value="ECO:0007669"/>
    <property type="project" value="UniProtKB-KW"/>
</dbReference>
<dbReference type="GO" id="GO:0005634">
    <property type="term" value="C:nucleus"/>
    <property type="evidence" value="ECO:0007669"/>
    <property type="project" value="UniProtKB-SubCell"/>
</dbReference>
<organism evidence="7 8">
    <name type="scientific">Hericium alpestre</name>
    <dbReference type="NCBI Taxonomy" id="135208"/>
    <lineage>
        <taxon>Eukaryota</taxon>
        <taxon>Fungi</taxon>
        <taxon>Dikarya</taxon>
        <taxon>Basidiomycota</taxon>
        <taxon>Agaricomycotina</taxon>
        <taxon>Agaricomycetes</taxon>
        <taxon>Russulales</taxon>
        <taxon>Hericiaceae</taxon>
        <taxon>Hericium</taxon>
    </lineage>
</organism>
<dbReference type="STRING" id="135208.A0A4Y9ZHC5"/>
<comment type="caution">
    <text evidence="7">The sequence shown here is derived from an EMBL/GenBank/DDBJ whole genome shotgun (WGS) entry which is preliminary data.</text>
</comment>
<keyword evidence="5" id="KW-0539">Nucleus</keyword>
<evidence type="ECO:0000256" key="4">
    <source>
        <dbReference type="ARBA" id="ARBA00022833"/>
    </source>
</evidence>
<dbReference type="Proteomes" id="UP000298061">
    <property type="component" value="Unassembled WGS sequence"/>
</dbReference>
<evidence type="ECO:0000256" key="3">
    <source>
        <dbReference type="ARBA" id="ARBA00022771"/>
    </source>
</evidence>
<proteinExistence type="predicted"/>
<feature type="domain" description="HAT C-terminal dimerisation" evidence="6">
    <location>
        <begin position="191"/>
        <end position="269"/>
    </location>
</feature>
<name>A0A4Y9ZHC5_9AGAM</name>
<evidence type="ECO:0000256" key="2">
    <source>
        <dbReference type="ARBA" id="ARBA00022723"/>
    </source>
</evidence>
<dbReference type="Pfam" id="PF05699">
    <property type="entry name" value="Dimer_Tnp_hAT"/>
    <property type="match status" value="1"/>
</dbReference>
<evidence type="ECO:0000259" key="6">
    <source>
        <dbReference type="Pfam" id="PF05699"/>
    </source>
</evidence>
<evidence type="ECO:0000313" key="7">
    <source>
        <dbReference type="EMBL" id="TFY73221.1"/>
    </source>
</evidence>
<keyword evidence="3" id="KW-0863">Zinc-finger</keyword>
<dbReference type="PANTHER" id="PTHR46481:SF10">
    <property type="entry name" value="ZINC FINGER BED DOMAIN-CONTAINING PROTEIN 39"/>
    <property type="match status" value="1"/>
</dbReference>
<accession>A0A4Y9ZHC5</accession>
<comment type="subcellular location">
    <subcellularLocation>
        <location evidence="1">Nucleus</location>
    </subcellularLocation>
</comment>
<evidence type="ECO:0000256" key="1">
    <source>
        <dbReference type="ARBA" id="ARBA00004123"/>
    </source>
</evidence>
<dbReference type="InterPro" id="IPR008906">
    <property type="entry name" value="HATC_C_dom"/>
</dbReference>
<gene>
    <name evidence="7" type="ORF">EWM64_g10791</name>
</gene>
<evidence type="ECO:0000256" key="5">
    <source>
        <dbReference type="ARBA" id="ARBA00023242"/>
    </source>
</evidence>
<keyword evidence="2" id="KW-0479">Metal-binding</keyword>
<sequence>MLVFAVDYQRTIRALVADDEYDLQQYMMSANEWKIVQQLCDILKVLRDATEFFSQSVPNLANVIPAMDYIDEQFVTDAIDEKYSVAIRASLSVVKRTLNRYYNLTDDSHVYRIAMVLHPAYKLKYFHDHGWEPEWIETAWQLVRDGWDHSYASVELEADEIEEAEGPAKPSQNMFDNMASISRPTRAPQDELTRYLTAATENVPDPILWWKTHKSLYPRLYHMAIDYLTIPATSVAVERLFSCGRILIPHLRNRLSPQTIRALLCLGEWSLLGFVRDSDIIKVAQMNDVEDGDGDDYEIEEGWDAIDLS</sequence>
<dbReference type="InterPro" id="IPR012337">
    <property type="entry name" value="RNaseH-like_sf"/>
</dbReference>